<dbReference type="Proteomes" id="UP000192708">
    <property type="component" value="Unassembled WGS sequence"/>
</dbReference>
<dbReference type="InterPro" id="IPR050570">
    <property type="entry name" value="Cell_wall_metabolism_enzyme"/>
</dbReference>
<dbReference type="PANTHER" id="PTHR21666">
    <property type="entry name" value="PEPTIDASE-RELATED"/>
    <property type="match status" value="1"/>
</dbReference>
<keyword evidence="1" id="KW-0472">Membrane</keyword>
<evidence type="ECO:0000256" key="1">
    <source>
        <dbReference type="SAM" id="Phobius"/>
    </source>
</evidence>
<dbReference type="InterPro" id="IPR016047">
    <property type="entry name" value="M23ase_b-sheet_dom"/>
</dbReference>
<gene>
    <name evidence="3" type="ORF">SAMN06296008_11520</name>
</gene>
<feature type="transmembrane region" description="Helical" evidence="1">
    <location>
        <begin position="21"/>
        <end position="48"/>
    </location>
</feature>
<dbReference type="OrthoDB" id="9815245at2"/>
<dbReference type="STRING" id="1938817.SAMN06296008_11520"/>
<dbReference type="AlphaFoldDB" id="A0A1W2BRB9"/>
<evidence type="ECO:0000313" key="3">
    <source>
        <dbReference type="EMBL" id="SMC75545.1"/>
    </source>
</evidence>
<keyword evidence="3" id="KW-0378">Hydrolase</keyword>
<reference evidence="3 4" key="1">
    <citation type="submission" date="2017-04" db="EMBL/GenBank/DDBJ databases">
        <authorList>
            <person name="Afonso C.L."/>
            <person name="Miller P.J."/>
            <person name="Scott M.A."/>
            <person name="Spackman E."/>
            <person name="Goraichik I."/>
            <person name="Dimitrov K.M."/>
            <person name="Suarez D.L."/>
            <person name="Swayne D.E."/>
        </authorList>
    </citation>
    <scope>NUCLEOTIDE SEQUENCE [LARGE SCALE GENOMIC DNA]</scope>
    <source>
        <strain evidence="3 4">VK13</strain>
    </source>
</reference>
<name>A0A1W2BRB9_9BURK</name>
<protein>
    <submittedName>
        <fullName evidence="3">Murein DD-endopeptidase MepM and murein hydrolase activator NlpD, contain LysM domain</fullName>
    </submittedName>
</protein>
<sequence>MLDPINDDQTNLYLQVRKKHLLIGVISVFGLFICVVLYLFSLGLYVGFSPPPNQSEPVSSELIVRFEQLQNQINDAVIQFNELSVLKDKLELQNLPKQKPIPKSSKDLGKGGSEPHVSLLNFKDSSYDVQTSFESMQAILDIFENNIPLIKGSMTLAIYKNTNLPSGVPILGEYIFSSGFGIRPDPFTLKDEFHTGLDFAALRGTYVVASEPGAVIKVVTNSDRTGLGNYVEMSHQNGTTSKYGHLDKILVSQNQKLNRGEILGTVGNTGRSTGPHLHFEVSIGGTQVDPLSGASALKVKPSPIAMAAVNAEAKSRCAELLLIVVDENAALMKECLLSGGKKAKDLLISRFQEGRMKAIKDKNALSDDCTYVDKDHKLQSSTREECRSLVNN</sequence>
<keyword evidence="4" id="KW-1185">Reference proteome</keyword>
<evidence type="ECO:0000313" key="4">
    <source>
        <dbReference type="Proteomes" id="UP000192708"/>
    </source>
</evidence>
<dbReference type="EMBL" id="FWXJ01000015">
    <property type="protein sequence ID" value="SMC75545.1"/>
    <property type="molecule type" value="Genomic_DNA"/>
</dbReference>
<feature type="domain" description="M23ase beta-sheet core" evidence="2">
    <location>
        <begin position="193"/>
        <end position="290"/>
    </location>
</feature>
<dbReference type="SUPFAM" id="SSF51261">
    <property type="entry name" value="Duplicated hybrid motif"/>
    <property type="match status" value="1"/>
</dbReference>
<dbReference type="PANTHER" id="PTHR21666:SF270">
    <property type="entry name" value="MUREIN HYDROLASE ACTIVATOR ENVC"/>
    <property type="match status" value="1"/>
</dbReference>
<organism evidence="3 4">
    <name type="scientific">Polynucleobacter kasalickyi</name>
    <dbReference type="NCBI Taxonomy" id="1938817"/>
    <lineage>
        <taxon>Bacteria</taxon>
        <taxon>Pseudomonadati</taxon>
        <taxon>Pseudomonadota</taxon>
        <taxon>Betaproteobacteria</taxon>
        <taxon>Burkholderiales</taxon>
        <taxon>Burkholderiaceae</taxon>
        <taxon>Polynucleobacter</taxon>
    </lineage>
</organism>
<dbReference type="InterPro" id="IPR011055">
    <property type="entry name" value="Dup_hybrid_motif"/>
</dbReference>
<evidence type="ECO:0000259" key="2">
    <source>
        <dbReference type="Pfam" id="PF01551"/>
    </source>
</evidence>
<accession>A0A1W2BRB9</accession>
<dbReference type="Pfam" id="PF01551">
    <property type="entry name" value="Peptidase_M23"/>
    <property type="match status" value="1"/>
</dbReference>
<dbReference type="GO" id="GO:0004222">
    <property type="term" value="F:metalloendopeptidase activity"/>
    <property type="evidence" value="ECO:0007669"/>
    <property type="project" value="TreeGrafter"/>
</dbReference>
<dbReference type="Gene3D" id="2.70.70.10">
    <property type="entry name" value="Glucose Permease (Domain IIA)"/>
    <property type="match status" value="1"/>
</dbReference>
<keyword evidence="1" id="KW-0812">Transmembrane</keyword>
<keyword evidence="1" id="KW-1133">Transmembrane helix</keyword>
<dbReference type="RefSeq" id="WP_084285316.1">
    <property type="nucleotide sequence ID" value="NZ_FWXJ01000015.1"/>
</dbReference>
<proteinExistence type="predicted"/>
<dbReference type="CDD" id="cd12797">
    <property type="entry name" value="M23_peptidase"/>
    <property type="match status" value="1"/>
</dbReference>